<dbReference type="SUPFAM" id="SSF51569">
    <property type="entry name" value="Aldolase"/>
    <property type="match status" value="1"/>
</dbReference>
<dbReference type="CDD" id="cd00408">
    <property type="entry name" value="DHDPS-like"/>
    <property type="match status" value="1"/>
</dbReference>
<organism evidence="3 4">
    <name type="scientific">Sphingobium yanoikuyae</name>
    <name type="common">Sphingomonas yanoikuyae</name>
    <dbReference type="NCBI Taxonomy" id="13690"/>
    <lineage>
        <taxon>Bacteria</taxon>
        <taxon>Pseudomonadati</taxon>
        <taxon>Pseudomonadota</taxon>
        <taxon>Alphaproteobacteria</taxon>
        <taxon>Sphingomonadales</taxon>
        <taxon>Sphingomonadaceae</taxon>
        <taxon>Sphingobium</taxon>
    </lineage>
</organism>
<evidence type="ECO:0000313" key="3">
    <source>
        <dbReference type="EMBL" id="MDH2135229.1"/>
    </source>
</evidence>
<dbReference type="PANTHER" id="PTHR12128">
    <property type="entry name" value="DIHYDRODIPICOLINATE SYNTHASE"/>
    <property type="match status" value="1"/>
</dbReference>
<dbReference type="RefSeq" id="WP_279728782.1">
    <property type="nucleotide sequence ID" value="NZ_JAOCKX010000097.1"/>
</dbReference>
<dbReference type="EMBL" id="JAOCKX010000097">
    <property type="protein sequence ID" value="MDH2135229.1"/>
    <property type="molecule type" value="Genomic_DNA"/>
</dbReference>
<dbReference type="PIRSF" id="PIRSF001365">
    <property type="entry name" value="DHDPS"/>
    <property type="match status" value="1"/>
</dbReference>
<gene>
    <name evidence="3" type="ORF">N5J77_29310</name>
</gene>
<dbReference type="Proteomes" id="UP001162318">
    <property type="component" value="Unassembled WGS sequence"/>
</dbReference>
<comment type="similarity">
    <text evidence="2">Belongs to the DapA family.</text>
</comment>
<protein>
    <submittedName>
        <fullName evidence="3">Dihydrodipicolinate synthase family protein</fullName>
    </submittedName>
</protein>
<dbReference type="Pfam" id="PF00701">
    <property type="entry name" value="DHDPS"/>
    <property type="match status" value="1"/>
</dbReference>
<dbReference type="PANTHER" id="PTHR12128:SF38">
    <property type="entry name" value="DIHYDRODIPICOLINATE SYNTHETASE FAMILY PROTEIN (AFU_ORTHOLOGUE AFUA_6G00110)"/>
    <property type="match status" value="1"/>
</dbReference>
<dbReference type="AlphaFoldDB" id="A0AA42X4F6"/>
<dbReference type="SMART" id="SM01130">
    <property type="entry name" value="DHDPS"/>
    <property type="match status" value="1"/>
</dbReference>
<sequence length="320" mass="34736">MSLYDPAPNKRPAPANVMDLRGLNPAPVTVFDSEGKVDWAANADLAKWLAGKEGVKSLVILGHAGEGTFLTTEEQVRLIEVYVEALDGKIPVIAGITGEGTEVAAKEAKRAADAGAIGALVYPSHGWLRFGYQDGAPQDRYKAIYEESGLQCILFQYPDATKATYNLKTQLEIAAQPGVVATKNGVRSMKRWDTEIPVLRKEFPDLQILTCHDEYLLHTMFDVDGALVGYGNIAPELLFALIQAGKAKDYAKARAIHDQLLPVTKNVYHRGSHMEGTVALKIALRARGVLKNATVRSPLIDLSSQAEQEIEAAMKEAGIV</sequence>
<dbReference type="InterPro" id="IPR013785">
    <property type="entry name" value="Aldolase_TIM"/>
</dbReference>
<accession>A0AA42X4F6</accession>
<evidence type="ECO:0000256" key="1">
    <source>
        <dbReference type="ARBA" id="ARBA00023239"/>
    </source>
</evidence>
<dbReference type="Gene3D" id="3.20.20.70">
    <property type="entry name" value="Aldolase class I"/>
    <property type="match status" value="1"/>
</dbReference>
<dbReference type="InterPro" id="IPR002220">
    <property type="entry name" value="DapA-like"/>
</dbReference>
<keyword evidence="1 2" id="KW-0456">Lyase</keyword>
<evidence type="ECO:0000313" key="4">
    <source>
        <dbReference type="Proteomes" id="UP001162318"/>
    </source>
</evidence>
<reference evidence="3" key="1">
    <citation type="submission" date="2022-09" db="EMBL/GenBank/DDBJ databases">
        <title>Intensive care unit water sources are persistently colonized with multi-drug resistant bacteria and are the site of extensive horizontal gene transfer of antibiotic resistance genes.</title>
        <authorList>
            <person name="Diorio-Toth L."/>
        </authorList>
    </citation>
    <scope>NUCLEOTIDE SEQUENCE</scope>
    <source>
        <strain evidence="3">GD03659</strain>
    </source>
</reference>
<comment type="caution">
    <text evidence="3">The sequence shown here is derived from an EMBL/GenBank/DDBJ whole genome shotgun (WGS) entry which is preliminary data.</text>
</comment>
<proteinExistence type="inferred from homology"/>
<dbReference type="GO" id="GO:0008840">
    <property type="term" value="F:4-hydroxy-tetrahydrodipicolinate synthase activity"/>
    <property type="evidence" value="ECO:0007669"/>
    <property type="project" value="TreeGrafter"/>
</dbReference>
<name>A0AA42X4F6_SPHYA</name>
<evidence type="ECO:0000256" key="2">
    <source>
        <dbReference type="PIRNR" id="PIRNR001365"/>
    </source>
</evidence>